<proteinExistence type="predicted"/>
<dbReference type="PANTHER" id="PTHR43433">
    <property type="entry name" value="HYDROLASE, ALPHA/BETA FOLD FAMILY PROTEIN"/>
    <property type="match status" value="1"/>
</dbReference>
<comment type="caution">
    <text evidence="2">The sequence shown here is derived from an EMBL/GenBank/DDBJ whole genome shotgun (WGS) entry which is preliminary data.</text>
</comment>
<dbReference type="Gene3D" id="3.40.50.1820">
    <property type="entry name" value="alpha/beta hydrolase"/>
    <property type="match status" value="1"/>
</dbReference>
<organism evidence="2 3">
    <name type="scientific">Paractinoplanes durhamensis</name>
    <dbReference type="NCBI Taxonomy" id="113563"/>
    <lineage>
        <taxon>Bacteria</taxon>
        <taxon>Bacillati</taxon>
        <taxon>Actinomycetota</taxon>
        <taxon>Actinomycetes</taxon>
        <taxon>Micromonosporales</taxon>
        <taxon>Micromonosporaceae</taxon>
        <taxon>Paractinoplanes</taxon>
    </lineage>
</organism>
<dbReference type="Proteomes" id="UP000637628">
    <property type="component" value="Unassembled WGS sequence"/>
</dbReference>
<evidence type="ECO:0000259" key="1">
    <source>
        <dbReference type="Pfam" id="PF00561"/>
    </source>
</evidence>
<dbReference type="SUPFAM" id="SSF53474">
    <property type="entry name" value="alpha/beta-Hydrolases"/>
    <property type="match status" value="1"/>
</dbReference>
<gene>
    <name evidence="2" type="ORF">Adu01nite_20820</name>
</gene>
<evidence type="ECO:0000313" key="2">
    <source>
        <dbReference type="EMBL" id="GIE00732.1"/>
    </source>
</evidence>
<name>A0ABQ3YT33_9ACTN</name>
<dbReference type="EMBL" id="BOML01000019">
    <property type="protein sequence ID" value="GIE00732.1"/>
    <property type="molecule type" value="Genomic_DNA"/>
</dbReference>
<accession>A0ABQ3YT33</accession>
<dbReference type="PANTHER" id="PTHR43433:SF5">
    <property type="entry name" value="AB HYDROLASE-1 DOMAIN-CONTAINING PROTEIN"/>
    <property type="match status" value="1"/>
</dbReference>
<evidence type="ECO:0000313" key="3">
    <source>
        <dbReference type="Proteomes" id="UP000637628"/>
    </source>
</evidence>
<dbReference type="GO" id="GO:0016787">
    <property type="term" value="F:hydrolase activity"/>
    <property type="evidence" value="ECO:0007669"/>
    <property type="project" value="UniProtKB-KW"/>
</dbReference>
<protein>
    <submittedName>
        <fullName evidence="2">Alpha/beta hydrolase</fullName>
    </submittedName>
</protein>
<dbReference type="InterPro" id="IPR000073">
    <property type="entry name" value="AB_hydrolase_1"/>
</dbReference>
<sequence length="266" mass="26839">MRTADGRNLHAYSRGDGDLVVMWHHGTPNIGSPPVPLFAAADRLGIRFISYDRPGYGGSTPLPGRDIASVAADAAAVADVFGVGSFAVLGHSGGGPCALACAALLPGRVTAAVSISGLAPFDAAGLDWFGGMGAAGVAGLRAAAAGRAAKEAHAGGEPDFLPADWAALEGEWGWFGSVVEPALAAGPAPLIDDDLSYVNPWGFDPAVIAARTLLVHGAGDLVVPAAHSSWLAAHIPGSSLRLADGEGHISVLPPTAVPALEWIREV</sequence>
<keyword evidence="3" id="KW-1185">Reference proteome</keyword>
<dbReference type="Pfam" id="PF00561">
    <property type="entry name" value="Abhydrolase_1"/>
    <property type="match status" value="1"/>
</dbReference>
<dbReference type="InterPro" id="IPR050471">
    <property type="entry name" value="AB_hydrolase"/>
</dbReference>
<dbReference type="InterPro" id="IPR029058">
    <property type="entry name" value="AB_hydrolase_fold"/>
</dbReference>
<feature type="domain" description="AB hydrolase-1" evidence="1">
    <location>
        <begin position="21"/>
        <end position="251"/>
    </location>
</feature>
<reference evidence="2 3" key="1">
    <citation type="submission" date="2021-01" db="EMBL/GenBank/DDBJ databases">
        <title>Whole genome shotgun sequence of Actinoplanes durhamensis NBRC 14914.</title>
        <authorList>
            <person name="Komaki H."/>
            <person name="Tamura T."/>
        </authorList>
    </citation>
    <scope>NUCLEOTIDE SEQUENCE [LARGE SCALE GENOMIC DNA]</scope>
    <source>
        <strain evidence="2 3">NBRC 14914</strain>
    </source>
</reference>
<keyword evidence="2" id="KW-0378">Hydrolase</keyword>
<dbReference type="PRINTS" id="PR00111">
    <property type="entry name" value="ABHYDROLASE"/>
</dbReference>